<evidence type="ECO:0000256" key="3">
    <source>
        <dbReference type="ARBA" id="ARBA00005169"/>
    </source>
</evidence>
<dbReference type="InterPro" id="IPR026660">
    <property type="entry name" value="PRA-CH"/>
</dbReference>
<dbReference type="GO" id="GO:0000287">
    <property type="term" value="F:magnesium ion binding"/>
    <property type="evidence" value="ECO:0007669"/>
    <property type="project" value="UniProtKB-UniRule"/>
</dbReference>
<evidence type="ECO:0000259" key="13">
    <source>
        <dbReference type="Pfam" id="PF01502"/>
    </source>
</evidence>
<dbReference type="PANTHER" id="PTHR22602:SF0">
    <property type="entry name" value="TRANSFERASE CAF17, MITOCHONDRIAL-RELATED"/>
    <property type="match status" value="1"/>
</dbReference>
<dbReference type="EMBL" id="LVHD01000011">
    <property type="protein sequence ID" value="OAG77688.1"/>
    <property type="molecule type" value="Genomic_DNA"/>
</dbReference>
<evidence type="ECO:0000256" key="8">
    <source>
        <dbReference type="ARBA" id="ARBA00022605"/>
    </source>
</evidence>
<keyword evidence="12" id="KW-0862">Zinc</keyword>
<dbReference type="InterPro" id="IPR017703">
    <property type="entry name" value="YgfZ/GCV_T_CS"/>
</dbReference>
<evidence type="ECO:0000256" key="6">
    <source>
        <dbReference type="ARBA" id="ARBA00008299"/>
    </source>
</evidence>
<dbReference type="NCBIfam" id="NF000768">
    <property type="entry name" value="PRK00051.1"/>
    <property type="match status" value="1"/>
</dbReference>
<evidence type="ECO:0000313" key="16">
    <source>
        <dbReference type="Proteomes" id="UP000077349"/>
    </source>
</evidence>
<keyword evidence="7 12" id="KW-0963">Cytoplasm</keyword>
<comment type="pathway">
    <text evidence="3 12">Amino-acid biosynthesis; L-histidine biosynthesis; L-histidine from 5-phospho-alpha-D-ribose 1-diphosphate: step 3/9.</text>
</comment>
<comment type="function">
    <text evidence="12">Catalyzes the hydrolysis of the adenine ring of phosphoribosyl-AMP.</text>
</comment>
<dbReference type="Pfam" id="PF25455">
    <property type="entry name" value="Beta-barrel_CAF17_C"/>
    <property type="match status" value="1"/>
</dbReference>
<keyword evidence="9 12" id="KW-0378">Hydrolase</keyword>
<dbReference type="SUPFAM" id="SSF103025">
    <property type="entry name" value="Folate-binding domain"/>
    <property type="match status" value="1"/>
</dbReference>
<feature type="domain" description="Phosphoribosyl-AMP cyclohydrolase" evidence="13">
    <location>
        <begin position="336"/>
        <end position="409"/>
    </location>
</feature>
<comment type="catalytic activity">
    <reaction evidence="1 12">
        <text>1-(5-phospho-beta-D-ribosyl)-5'-AMP + H2O = 1-(5-phospho-beta-D-ribosyl)-5-[(5-phospho-beta-D-ribosylamino)methylideneamino]imidazole-4-carboxamide</text>
        <dbReference type="Rhea" id="RHEA:20049"/>
        <dbReference type="ChEBI" id="CHEBI:15377"/>
        <dbReference type="ChEBI" id="CHEBI:58435"/>
        <dbReference type="ChEBI" id="CHEBI:59457"/>
        <dbReference type="EC" id="3.5.4.19"/>
    </reaction>
</comment>
<feature type="domain" description="CAF17 C-terminal" evidence="14">
    <location>
        <begin position="208"/>
        <end position="254"/>
    </location>
</feature>
<dbReference type="PANTHER" id="PTHR22602">
    <property type="entry name" value="TRANSFERASE CAF17, MITOCHONDRIAL-RELATED"/>
    <property type="match status" value="1"/>
</dbReference>
<dbReference type="UniPathway" id="UPA00031">
    <property type="reaction ID" value="UER00008"/>
</dbReference>
<dbReference type="NCBIfam" id="TIGR03317">
    <property type="entry name" value="ygfZ_signature"/>
    <property type="match status" value="1"/>
</dbReference>
<evidence type="ECO:0000256" key="4">
    <source>
        <dbReference type="ARBA" id="ARBA00005204"/>
    </source>
</evidence>
<dbReference type="AlphaFoldDB" id="A0A177GBN1"/>
<reference evidence="15 16" key="1">
    <citation type="submission" date="2016-03" db="EMBL/GenBank/DDBJ databases">
        <title>Draft genome sequence of Acetobacter malorum CECT 7742, a strain isolated from strawberry vinegar.</title>
        <authorList>
            <person name="Sainz F."/>
            <person name="Mas A."/>
            <person name="Torija M.J."/>
        </authorList>
    </citation>
    <scope>NUCLEOTIDE SEQUENCE [LARGE SCALE GENOMIC DNA]</scope>
    <source>
        <strain evidence="15 16">CECT 7742</strain>
    </source>
</reference>
<gene>
    <name evidence="12" type="primary">hisI</name>
    <name evidence="15" type="ORF">Amal_01060</name>
</gene>
<evidence type="ECO:0000256" key="2">
    <source>
        <dbReference type="ARBA" id="ARBA00001460"/>
    </source>
</evidence>
<comment type="subunit">
    <text evidence="12">Homodimer.</text>
</comment>
<dbReference type="EC" id="3.5.4.19" evidence="12"/>
<keyword evidence="12" id="KW-0460">Magnesium</keyword>
<evidence type="ECO:0000256" key="11">
    <source>
        <dbReference type="ARBA" id="ARBA00023102"/>
    </source>
</evidence>
<comment type="caution">
    <text evidence="15">The sequence shown here is derived from an EMBL/GenBank/DDBJ whole genome shotgun (WGS) entry which is preliminary data.</text>
</comment>
<dbReference type="HAMAP" id="MF_01021">
    <property type="entry name" value="HisI"/>
    <property type="match status" value="1"/>
</dbReference>
<dbReference type="GO" id="GO:0005737">
    <property type="term" value="C:cytoplasm"/>
    <property type="evidence" value="ECO:0007669"/>
    <property type="project" value="UniProtKB-SubCell"/>
</dbReference>
<evidence type="ECO:0000256" key="1">
    <source>
        <dbReference type="ARBA" id="ARBA00000024"/>
    </source>
</evidence>
<name>A0A177GBN1_9PROT</name>
<dbReference type="InterPro" id="IPR038019">
    <property type="entry name" value="PRib_AMP_CycHydrolase_sf"/>
</dbReference>
<dbReference type="Gene3D" id="3.30.1360.120">
    <property type="entry name" value="Probable tRNA modification gtpase trme, domain 1"/>
    <property type="match status" value="2"/>
</dbReference>
<sequence length="435" mass="47131">MPTPSHSALLENRTVLKLSGADRVKFLQGLVTADVAALEPGQATWSACLTPQGRWQADFFLVADPDDTCLLLDCASEQAEGLCKQLLRFRLRADVQMEPTGMRVMVAWGEAPDAALMENTISFADPRLPAAGWRLLDVPEGTEPTDTPQDYNLHRLVLGLPDGVQDCEVGRTLAAEANMDLLGGVSWSKGCYMGQEVTARMHYRTLVKRRMVPVACTGPLPAPGTPVLANGVEVGTLCSSQDHVGLALLKTSAVCTNAGLRRTPCCAPPARLADRSTHAASAFLFHHTQPGHVCILMTYQAPTPAALSSMLDVVKFDGSGLIAAIAQQHDTGEVLMIAWMTREALQETLQTGRVCYFSRSRQKLWRKGETSGQIQHLIEARLDCDADAVLLLVNQIGVACHTGRRSCFYRAFGPEGLVELTKPEIDPNALYGKKA</sequence>
<dbReference type="InterPro" id="IPR027266">
    <property type="entry name" value="TrmE/GcvT-like"/>
</dbReference>
<comment type="cofactor">
    <cofactor evidence="12">
        <name>Mg(2+)</name>
        <dbReference type="ChEBI" id="CHEBI:18420"/>
    </cofactor>
    <text evidence="12">Binds 1 Mg(2+) ion per subunit.</text>
</comment>
<feature type="binding site" evidence="12">
    <location>
        <position position="385"/>
    </location>
    <ligand>
        <name>Mg(2+)</name>
        <dbReference type="ChEBI" id="CHEBI:18420"/>
    </ligand>
</feature>
<comment type="cofactor">
    <cofactor evidence="12">
        <name>Zn(2+)</name>
        <dbReference type="ChEBI" id="CHEBI:29105"/>
    </cofactor>
    <text evidence="12">Binds 1 zinc ion per subunit.</text>
</comment>
<dbReference type="InterPro" id="IPR002496">
    <property type="entry name" value="PRib_AMP_CycHydrolase_dom"/>
</dbReference>
<feature type="binding site" evidence="12">
    <location>
        <position position="400"/>
    </location>
    <ligand>
        <name>Zn(2+)</name>
        <dbReference type="ChEBI" id="CHEBI:29105"/>
        <note>ligand shared between dimeric partners</note>
    </ligand>
</feature>
<dbReference type="GO" id="GO:0000105">
    <property type="term" value="P:L-histidine biosynthetic process"/>
    <property type="evidence" value="ECO:0007669"/>
    <property type="project" value="UniProtKB-UniRule"/>
</dbReference>
<comment type="subcellular location">
    <subcellularLocation>
        <location evidence="12">Cytoplasm</location>
    </subcellularLocation>
</comment>
<dbReference type="Proteomes" id="UP000077349">
    <property type="component" value="Unassembled WGS sequence"/>
</dbReference>
<dbReference type="eggNOG" id="COG0354">
    <property type="taxonomic scope" value="Bacteria"/>
</dbReference>
<keyword evidence="10" id="KW-0809">Transit peptide</keyword>
<feature type="binding site" evidence="12">
    <location>
        <position position="407"/>
    </location>
    <ligand>
        <name>Zn(2+)</name>
        <dbReference type="ChEBI" id="CHEBI:29105"/>
        <note>ligand shared between dimeric partners</note>
    </ligand>
</feature>
<dbReference type="InterPro" id="IPR057460">
    <property type="entry name" value="CAF17_C"/>
</dbReference>
<dbReference type="GO" id="GO:0016226">
    <property type="term" value="P:iron-sulfur cluster assembly"/>
    <property type="evidence" value="ECO:0007669"/>
    <property type="project" value="TreeGrafter"/>
</dbReference>
<organism evidence="15 16">
    <name type="scientific">Acetobacter malorum</name>
    <dbReference type="NCBI Taxonomy" id="178901"/>
    <lineage>
        <taxon>Bacteria</taxon>
        <taxon>Pseudomonadati</taxon>
        <taxon>Pseudomonadota</taxon>
        <taxon>Alphaproteobacteria</taxon>
        <taxon>Acetobacterales</taxon>
        <taxon>Acetobacteraceae</taxon>
        <taxon>Acetobacter</taxon>
    </lineage>
</organism>
<evidence type="ECO:0000256" key="5">
    <source>
        <dbReference type="ARBA" id="ARBA00007731"/>
    </source>
</evidence>
<protein>
    <recommendedName>
        <fullName evidence="12">Phosphoribosyl-AMP cyclohydrolase</fullName>
        <shortName evidence="12">PRA-CH</shortName>
        <ecNumber evidence="12">3.5.4.19</ecNumber>
    </recommendedName>
</protein>
<dbReference type="GO" id="GO:0004635">
    <property type="term" value="F:phosphoribosyl-AMP cyclohydrolase activity"/>
    <property type="evidence" value="ECO:0007669"/>
    <property type="project" value="UniProtKB-UniRule"/>
</dbReference>
<dbReference type="PATRIC" id="fig|178901.16.peg.1120"/>
<dbReference type="GO" id="GO:0004636">
    <property type="term" value="F:phosphoribosyl-ATP diphosphatase activity"/>
    <property type="evidence" value="ECO:0007669"/>
    <property type="project" value="UniProtKB-EC"/>
</dbReference>
<evidence type="ECO:0000313" key="15">
    <source>
        <dbReference type="EMBL" id="OAG77688.1"/>
    </source>
</evidence>
<accession>A0A177GBN1</accession>
<comment type="catalytic activity">
    <reaction evidence="2">
        <text>1-(5-phospho-beta-D-ribosyl)-ATP + H2O = 1-(5-phospho-beta-D-ribosyl)-5'-AMP + diphosphate + H(+)</text>
        <dbReference type="Rhea" id="RHEA:22828"/>
        <dbReference type="ChEBI" id="CHEBI:15377"/>
        <dbReference type="ChEBI" id="CHEBI:15378"/>
        <dbReference type="ChEBI" id="CHEBI:33019"/>
        <dbReference type="ChEBI" id="CHEBI:59457"/>
        <dbReference type="ChEBI" id="CHEBI:73183"/>
        <dbReference type="EC" id="3.6.1.31"/>
    </reaction>
</comment>
<keyword evidence="8 12" id="KW-0028">Amino-acid biosynthesis</keyword>
<evidence type="ECO:0000256" key="12">
    <source>
        <dbReference type="HAMAP-Rule" id="MF_01021"/>
    </source>
</evidence>
<evidence type="ECO:0000259" key="14">
    <source>
        <dbReference type="Pfam" id="PF25455"/>
    </source>
</evidence>
<dbReference type="STRING" id="178901.AmDm5_1111"/>
<comment type="similarity">
    <text evidence="6">In the N-terminal section; belongs to the PRA-CH family.</text>
</comment>
<keyword evidence="12" id="KW-0479">Metal-binding</keyword>
<dbReference type="Gene3D" id="3.10.20.810">
    <property type="entry name" value="Phosphoribosyl-AMP cyclohydrolase"/>
    <property type="match status" value="1"/>
</dbReference>
<dbReference type="SUPFAM" id="SSF141734">
    <property type="entry name" value="HisI-like"/>
    <property type="match status" value="1"/>
</dbReference>
<dbReference type="FunFam" id="3.10.20.810:FF:000001">
    <property type="entry name" value="Histidine biosynthesis bifunctional protein HisIE"/>
    <property type="match status" value="1"/>
</dbReference>
<feature type="binding site" evidence="12">
    <location>
        <position position="387"/>
    </location>
    <ligand>
        <name>Mg(2+)</name>
        <dbReference type="ChEBI" id="CHEBI:18420"/>
    </ligand>
</feature>
<evidence type="ECO:0000256" key="7">
    <source>
        <dbReference type="ARBA" id="ARBA00022490"/>
    </source>
</evidence>
<dbReference type="GO" id="GO:0008270">
    <property type="term" value="F:zinc ion binding"/>
    <property type="evidence" value="ECO:0007669"/>
    <property type="project" value="UniProtKB-UniRule"/>
</dbReference>
<comment type="pathway">
    <text evidence="4">Amino-acid biosynthesis; L-histidine biosynthesis; L-histidine from 5-phospho-alpha-D-ribose 1-diphosphate: step 2/9.</text>
</comment>
<keyword evidence="11 12" id="KW-0368">Histidine biosynthesis</keyword>
<comment type="similarity">
    <text evidence="12">Belongs to the PRA-CH family.</text>
</comment>
<evidence type="ECO:0000256" key="10">
    <source>
        <dbReference type="ARBA" id="ARBA00022946"/>
    </source>
</evidence>
<feature type="binding site" evidence="12">
    <location>
        <position position="383"/>
    </location>
    <ligand>
        <name>Mg(2+)</name>
        <dbReference type="ChEBI" id="CHEBI:18420"/>
    </ligand>
</feature>
<dbReference type="Pfam" id="PF01502">
    <property type="entry name" value="PRA-CH"/>
    <property type="match status" value="1"/>
</dbReference>
<evidence type="ECO:0000256" key="9">
    <source>
        <dbReference type="ARBA" id="ARBA00022801"/>
    </source>
</evidence>
<feature type="binding site" evidence="12">
    <location>
        <position position="384"/>
    </location>
    <ligand>
        <name>Zn(2+)</name>
        <dbReference type="ChEBI" id="CHEBI:29105"/>
        <note>ligand shared between dimeric partners</note>
    </ligand>
</feature>
<dbReference type="InterPro" id="IPR045179">
    <property type="entry name" value="YgfZ/GcvT"/>
</dbReference>
<comment type="similarity">
    <text evidence="5">In the C-terminal section; belongs to the PRA-PH family.</text>
</comment>
<proteinExistence type="inferred from homology"/>